<feature type="compositionally biased region" description="Low complexity" evidence="7">
    <location>
        <begin position="40"/>
        <end position="57"/>
    </location>
</feature>
<evidence type="ECO:0000313" key="9">
    <source>
        <dbReference type="EnsemblMetazoa" id="tetur32g01060.1"/>
    </source>
</evidence>
<sequence>MLITNLDLVTTDLRKSNNSNHKSSSMSTESRSPGGTPLVNSNSSNTNNTNNSSKSDSLANRPSTDFSIDAIMGRSNNYSIQQQLKIMDYHHYHGKDFIKRDEEQSYDEEEEIDEKHNSKAKRARRKRTQFSQDQLVYLEGLFCVCQYLTVAERSKVAKDLCLSETQVKTWFQNRRTKSKRQRNTIPESSIRQHQHQQHEYQPFSALMVTPRNGFTFPSSLN</sequence>
<gene>
    <name evidence="9" type="primary">107369565</name>
</gene>
<feature type="compositionally biased region" description="Low complexity" evidence="7">
    <location>
        <begin position="16"/>
        <end position="30"/>
    </location>
</feature>
<dbReference type="PROSITE" id="PS00027">
    <property type="entry name" value="HOMEOBOX_1"/>
    <property type="match status" value="1"/>
</dbReference>
<dbReference type="AlphaFoldDB" id="T1L1W3"/>
<dbReference type="CDD" id="cd00086">
    <property type="entry name" value="homeodomain"/>
    <property type="match status" value="1"/>
</dbReference>
<evidence type="ECO:0000256" key="3">
    <source>
        <dbReference type="ARBA" id="ARBA00023155"/>
    </source>
</evidence>
<dbReference type="OrthoDB" id="6159439at2759"/>
<evidence type="ECO:0000256" key="7">
    <source>
        <dbReference type="SAM" id="MobiDB-lite"/>
    </source>
</evidence>
<dbReference type="eggNOG" id="KOG0488">
    <property type="taxonomic scope" value="Eukaryota"/>
</dbReference>
<dbReference type="SUPFAM" id="SSF46689">
    <property type="entry name" value="Homeodomain-like"/>
    <property type="match status" value="1"/>
</dbReference>
<dbReference type="PROSITE" id="PS50071">
    <property type="entry name" value="HOMEOBOX_2"/>
    <property type="match status" value="1"/>
</dbReference>
<protein>
    <recommendedName>
        <fullName evidence="8">Homeobox domain-containing protein</fullName>
    </recommendedName>
</protein>
<dbReference type="PANTHER" id="PTHR24340:SF109">
    <property type="entry name" value="BARH LIKE HOMEOBOX 1"/>
    <property type="match status" value="1"/>
</dbReference>
<accession>T1L1W3</accession>
<dbReference type="GO" id="GO:0000981">
    <property type="term" value="F:DNA-binding transcription factor activity, RNA polymerase II-specific"/>
    <property type="evidence" value="ECO:0007669"/>
    <property type="project" value="InterPro"/>
</dbReference>
<dbReference type="EnsemblMetazoa" id="tetur32g01060.1">
    <property type="protein sequence ID" value="tetur32g01060.1"/>
    <property type="gene ID" value="tetur32g01060"/>
</dbReference>
<dbReference type="InterPro" id="IPR009057">
    <property type="entry name" value="Homeodomain-like_sf"/>
</dbReference>
<comment type="subcellular location">
    <subcellularLocation>
        <location evidence="1 5 6">Nucleus</location>
    </subcellularLocation>
</comment>
<dbReference type="KEGG" id="tut:107369565"/>
<dbReference type="InterPro" id="IPR001356">
    <property type="entry name" value="HD"/>
</dbReference>
<feature type="region of interest" description="Disordered" evidence="7">
    <location>
        <begin position="1"/>
        <end position="61"/>
    </location>
</feature>
<keyword evidence="2 5" id="KW-0238">DNA-binding</keyword>
<proteinExistence type="predicted"/>
<feature type="compositionally biased region" description="Basic residues" evidence="7">
    <location>
        <begin position="118"/>
        <end position="127"/>
    </location>
</feature>
<evidence type="ECO:0000256" key="2">
    <source>
        <dbReference type="ARBA" id="ARBA00023125"/>
    </source>
</evidence>
<dbReference type="SMART" id="SM00389">
    <property type="entry name" value="HOX"/>
    <property type="match status" value="1"/>
</dbReference>
<evidence type="ECO:0000259" key="8">
    <source>
        <dbReference type="PROSITE" id="PS50071"/>
    </source>
</evidence>
<dbReference type="Gene3D" id="1.10.10.60">
    <property type="entry name" value="Homeodomain-like"/>
    <property type="match status" value="1"/>
</dbReference>
<reference evidence="9" key="2">
    <citation type="submission" date="2015-06" db="UniProtKB">
        <authorList>
            <consortium name="EnsemblMetazoa"/>
        </authorList>
    </citation>
    <scope>IDENTIFICATION</scope>
</reference>
<evidence type="ECO:0000256" key="6">
    <source>
        <dbReference type="RuleBase" id="RU000682"/>
    </source>
</evidence>
<dbReference type="InterPro" id="IPR020479">
    <property type="entry name" value="HD_metazoa"/>
</dbReference>
<dbReference type="InterPro" id="IPR050394">
    <property type="entry name" value="Homeobox_NK-like"/>
</dbReference>
<keyword evidence="4 5" id="KW-0539">Nucleus</keyword>
<feature type="domain" description="Homeobox" evidence="8">
    <location>
        <begin position="121"/>
        <end position="181"/>
    </location>
</feature>
<name>T1L1W3_TETUR</name>
<dbReference type="InterPro" id="IPR017970">
    <property type="entry name" value="Homeobox_CS"/>
</dbReference>
<evidence type="ECO:0000256" key="1">
    <source>
        <dbReference type="ARBA" id="ARBA00004123"/>
    </source>
</evidence>
<dbReference type="PRINTS" id="PR00024">
    <property type="entry name" value="HOMEOBOX"/>
</dbReference>
<dbReference type="GO" id="GO:0005634">
    <property type="term" value="C:nucleus"/>
    <property type="evidence" value="ECO:0007669"/>
    <property type="project" value="UniProtKB-SubCell"/>
</dbReference>
<keyword evidence="10" id="KW-1185">Reference proteome</keyword>
<feature type="region of interest" description="Disordered" evidence="7">
    <location>
        <begin position="173"/>
        <end position="199"/>
    </location>
</feature>
<dbReference type="EMBL" id="CAEY01000922">
    <property type="status" value="NOT_ANNOTATED_CDS"/>
    <property type="molecule type" value="Genomic_DNA"/>
</dbReference>
<dbReference type="HOGENOM" id="CLU_1252075_0_0_1"/>
<dbReference type="PANTHER" id="PTHR24340">
    <property type="entry name" value="HOMEOBOX PROTEIN NKX"/>
    <property type="match status" value="1"/>
</dbReference>
<dbReference type="GO" id="GO:0000978">
    <property type="term" value="F:RNA polymerase II cis-regulatory region sequence-specific DNA binding"/>
    <property type="evidence" value="ECO:0007669"/>
    <property type="project" value="TreeGrafter"/>
</dbReference>
<dbReference type="Proteomes" id="UP000015104">
    <property type="component" value="Unassembled WGS sequence"/>
</dbReference>
<dbReference type="GO" id="GO:0030154">
    <property type="term" value="P:cell differentiation"/>
    <property type="evidence" value="ECO:0007669"/>
    <property type="project" value="TreeGrafter"/>
</dbReference>
<evidence type="ECO:0000256" key="5">
    <source>
        <dbReference type="PROSITE-ProRule" id="PRU00108"/>
    </source>
</evidence>
<evidence type="ECO:0000313" key="10">
    <source>
        <dbReference type="Proteomes" id="UP000015104"/>
    </source>
</evidence>
<dbReference type="Pfam" id="PF00046">
    <property type="entry name" value="Homeodomain"/>
    <property type="match status" value="1"/>
</dbReference>
<keyword evidence="3 5" id="KW-0371">Homeobox</keyword>
<organism evidence="9 10">
    <name type="scientific">Tetranychus urticae</name>
    <name type="common">Two-spotted spider mite</name>
    <dbReference type="NCBI Taxonomy" id="32264"/>
    <lineage>
        <taxon>Eukaryota</taxon>
        <taxon>Metazoa</taxon>
        <taxon>Ecdysozoa</taxon>
        <taxon>Arthropoda</taxon>
        <taxon>Chelicerata</taxon>
        <taxon>Arachnida</taxon>
        <taxon>Acari</taxon>
        <taxon>Acariformes</taxon>
        <taxon>Trombidiformes</taxon>
        <taxon>Prostigmata</taxon>
        <taxon>Eleutherengona</taxon>
        <taxon>Raphignathae</taxon>
        <taxon>Tetranychoidea</taxon>
        <taxon>Tetranychidae</taxon>
        <taxon>Tetranychus</taxon>
    </lineage>
</organism>
<reference evidence="10" key="1">
    <citation type="submission" date="2011-08" db="EMBL/GenBank/DDBJ databases">
        <authorList>
            <person name="Rombauts S."/>
        </authorList>
    </citation>
    <scope>NUCLEOTIDE SEQUENCE</scope>
    <source>
        <strain evidence="10">London</strain>
    </source>
</reference>
<feature type="region of interest" description="Disordered" evidence="7">
    <location>
        <begin position="103"/>
        <end position="127"/>
    </location>
</feature>
<evidence type="ECO:0000256" key="4">
    <source>
        <dbReference type="ARBA" id="ARBA00023242"/>
    </source>
</evidence>
<feature type="DNA-binding region" description="Homeobox" evidence="5">
    <location>
        <begin position="123"/>
        <end position="182"/>
    </location>
</feature>